<proteinExistence type="predicted"/>
<dbReference type="EMBL" id="REGN01002784">
    <property type="protein sequence ID" value="RNA26172.1"/>
    <property type="molecule type" value="Genomic_DNA"/>
</dbReference>
<dbReference type="AlphaFoldDB" id="A0A3M7RRL9"/>
<feature type="transmembrane region" description="Helical" evidence="1">
    <location>
        <begin position="78"/>
        <end position="98"/>
    </location>
</feature>
<protein>
    <submittedName>
        <fullName evidence="2">Uncharacterized protein</fullName>
    </submittedName>
</protein>
<gene>
    <name evidence="2" type="ORF">BpHYR1_000629</name>
</gene>
<keyword evidence="1" id="KW-0812">Transmembrane</keyword>
<comment type="caution">
    <text evidence="2">The sequence shown here is derived from an EMBL/GenBank/DDBJ whole genome shotgun (WGS) entry which is preliminary data.</text>
</comment>
<name>A0A3M7RRL9_BRAPC</name>
<evidence type="ECO:0000256" key="1">
    <source>
        <dbReference type="SAM" id="Phobius"/>
    </source>
</evidence>
<accession>A0A3M7RRL9</accession>
<reference evidence="2 3" key="1">
    <citation type="journal article" date="2018" name="Sci. Rep.">
        <title>Genomic signatures of local adaptation to the degree of environmental predictability in rotifers.</title>
        <authorList>
            <person name="Franch-Gras L."/>
            <person name="Hahn C."/>
            <person name="Garcia-Roger E.M."/>
            <person name="Carmona M.J."/>
            <person name="Serra M."/>
            <person name="Gomez A."/>
        </authorList>
    </citation>
    <scope>NUCLEOTIDE SEQUENCE [LARGE SCALE GENOMIC DNA]</scope>
    <source>
        <strain evidence="2">HYR1</strain>
    </source>
</reference>
<keyword evidence="3" id="KW-1185">Reference proteome</keyword>
<evidence type="ECO:0000313" key="3">
    <source>
        <dbReference type="Proteomes" id="UP000276133"/>
    </source>
</evidence>
<evidence type="ECO:0000313" key="2">
    <source>
        <dbReference type="EMBL" id="RNA26172.1"/>
    </source>
</evidence>
<sequence>MNCDIDCIDFVGENFDDGCKSLHYCFADVGDVDVDVVVVVDDGDDVDFDDDCDYDESWALYIVVDLNDSMMKTWLKNSNFVCMCVYVCVCVCVCVCLVTRKRTKNQNLNPCFYPSEVLFQKLRALKIEKFPVIRVQQIGKKKSEIALTIYFHNSHKYFNAELKFQELGFGVPKMSSSCPNADNNAASMDIRKEI</sequence>
<dbReference type="Proteomes" id="UP000276133">
    <property type="component" value="Unassembled WGS sequence"/>
</dbReference>
<keyword evidence="1" id="KW-1133">Transmembrane helix</keyword>
<keyword evidence="1" id="KW-0472">Membrane</keyword>
<organism evidence="2 3">
    <name type="scientific">Brachionus plicatilis</name>
    <name type="common">Marine rotifer</name>
    <name type="synonym">Brachionus muelleri</name>
    <dbReference type="NCBI Taxonomy" id="10195"/>
    <lineage>
        <taxon>Eukaryota</taxon>
        <taxon>Metazoa</taxon>
        <taxon>Spiralia</taxon>
        <taxon>Gnathifera</taxon>
        <taxon>Rotifera</taxon>
        <taxon>Eurotatoria</taxon>
        <taxon>Monogononta</taxon>
        <taxon>Pseudotrocha</taxon>
        <taxon>Ploima</taxon>
        <taxon>Brachionidae</taxon>
        <taxon>Brachionus</taxon>
    </lineage>
</organism>